<dbReference type="Proteomes" id="UP001213799">
    <property type="component" value="Unassembled WGS sequence"/>
</dbReference>
<evidence type="ECO:0000313" key="2">
    <source>
        <dbReference type="Proteomes" id="UP001213799"/>
    </source>
</evidence>
<reference evidence="1" key="1">
    <citation type="journal article" date="2023" name="IMA Fungus">
        <title>Comparative genomic study of the Penicillium genus elucidates a diverse pangenome and 15 lateral gene transfer events.</title>
        <authorList>
            <person name="Petersen C."/>
            <person name="Sorensen T."/>
            <person name="Nielsen M.R."/>
            <person name="Sondergaard T.E."/>
            <person name="Sorensen J.L."/>
            <person name="Fitzpatrick D.A."/>
            <person name="Frisvad J.C."/>
            <person name="Nielsen K.L."/>
        </authorList>
    </citation>
    <scope>NUCLEOTIDE SEQUENCE</scope>
    <source>
        <strain evidence="1">IBT 12815</strain>
    </source>
</reference>
<comment type="caution">
    <text evidence="1">The sequence shown here is derived from an EMBL/GenBank/DDBJ whole genome shotgun (WGS) entry which is preliminary data.</text>
</comment>
<evidence type="ECO:0000313" key="1">
    <source>
        <dbReference type="EMBL" id="KAJ5603156.1"/>
    </source>
</evidence>
<reference evidence="1" key="2">
    <citation type="submission" date="2023-01" db="EMBL/GenBank/DDBJ databases">
        <authorList>
            <person name="Petersen C."/>
        </authorList>
    </citation>
    <scope>NUCLEOTIDE SEQUENCE</scope>
    <source>
        <strain evidence="1">IBT 12815</strain>
    </source>
</reference>
<dbReference type="EMBL" id="JAQJAE010000003">
    <property type="protein sequence ID" value="KAJ5603156.1"/>
    <property type="molecule type" value="Genomic_DNA"/>
</dbReference>
<name>A0AAD6E733_9EURO</name>
<gene>
    <name evidence="1" type="ORF">N7537_006112</name>
</gene>
<accession>A0AAD6E733</accession>
<organism evidence="1 2">
    <name type="scientific">Penicillium hordei</name>
    <dbReference type="NCBI Taxonomy" id="40994"/>
    <lineage>
        <taxon>Eukaryota</taxon>
        <taxon>Fungi</taxon>
        <taxon>Dikarya</taxon>
        <taxon>Ascomycota</taxon>
        <taxon>Pezizomycotina</taxon>
        <taxon>Eurotiomycetes</taxon>
        <taxon>Eurotiomycetidae</taxon>
        <taxon>Eurotiales</taxon>
        <taxon>Aspergillaceae</taxon>
        <taxon>Penicillium</taxon>
    </lineage>
</organism>
<protein>
    <submittedName>
        <fullName evidence="1">Uncharacterized protein</fullName>
    </submittedName>
</protein>
<keyword evidence="2" id="KW-1185">Reference proteome</keyword>
<dbReference type="RefSeq" id="XP_056752954.1">
    <property type="nucleotide sequence ID" value="XM_056897169.1"/>
</dbReference>
<dbReference type="GeneID" id="81587411"/>
<sequence>MSPARTHCEVAFRRPPVVNQPPRAAMSFYYHPLGPMFTVLHGTNCGIEHRPLSDVGLMPYLLIRKHKVLSALQYLVRFNRLYRVLKLTSR</sequence>
<proteinExistence type="predicted"/>
<dbReference type="AlphaFoldDB" id="A0AAD6E733"/>